<dbReference type="AlphaFoldDB" id="I3E4A4"/>
<dbReference type="OrthoDB" id="2236403at2"/>
<accession>I3E4A4</accession>
<comment type="caution">
    <text evidence="1">The sequence shown here is derived from an EMBL/GenBank/DDBJ whole genome shotgun (WGS) entry which is preliminary data.</text>
</comment>
<keyword evidence="2" id="KW-1185">Reference proteome</keyword>
<evidence type="ECO:0000313" key="2">
    <source>
        <dbReference type="Proteomes" id="UP000010523"/>
    </source>
</evidence>
<dbReference type="STRING" id="997296.PB1_00220"/>
<gene>
    <name evidence="1" type="ORF">PB1_00220</name>
</gene>
<dbReference type="Proteomes" id="UP000010523">
    <property type="component" value="Unassembled WGS sequence"/>
</dbReference>
<name>I3E4A4_BACMT</name>
<reference evidence="1 2" key="1">
    <citation type="journal article" date="2012" name="Appl. Environ. Microbiol.">
        <title>Genome Sequence of Thermotolerant Bacillus methanolicus: Features and Regulation Related to Methylotrophy and Production of L-Lysine and L-Glutamate from Methanol.</title>
        <authorList>
            <person name="Heggeset T.M."/>
            <person name="Krog A."/>
            <person name="Balzer S."/>
            <person name="Wentzel A."/>
            <person name="Ellingsen T.E."/>
            <person name="Brautaset T."/>
        </authorList>
    </citation>
    <scope>NUCLEOTIDE SEQUENCE [LARGE SCALE GENOMIC DNA]</scope>
    <source>
        <strain evidence="1 2">PB1</strain>
    </source>
</reference>
<sequence>MKNGQLKPGNNVQMGTEGQFIIGYSLHQRTGDTRCFIQNLEHIKQYISLPSNIIADSRYGREENYAYFEE</sequence>
<proteinExistence type="predicted"/>
<dbReference type="EMBL" id="AFEU01000001">
    <property type="protein sequence ID" value="EIJ81325.1"/>
    <property type="molecule type" value="Genomic_DNA"/>
</dbReference>
<dbReference type="PATRIC" id="fig|997296.3.peg.76"/>
<dbReference type="eggNOG" id="COG3666">
    <property type="taxonomic scope" value="Bacteria"/>
</dbReference>
<organism evidence="1 2">
    <name type="scientific">Bacillus methanolicus PB1</name>
    <dbReference type="NCBI Taxonomy" id="997296"/>
    <lineage>
        <taxon>Bacteria</taxon>
        <taxon>Bacillati</taxon>
        <taxon>Bacillota</taxon>
        <taxon>Bacilli</taxon>
        <taxon>Bacillales</taxon>
        <taxon>Bacillaceae</taxon>
        <taxon>Bacillus</taxon>
    </lineage>
</organism>
<protein>
    <submittedName>
        <fullName evidence="1">Transposase IS4 family protein</fullName>
    </submittedName>
</protein>
<evidence type="ECO:0000313" key="1">
    <source>
        <dbReference type="EMBL" id="EIJ81325.1"/>
    </source>
</evidence>